<reference evidence="1 2" key="1">
    <citation type="submission" date="2024-05" db="EMBL/GenBank/DDBJ databases">
        <title>Genome sequencing and assembly of Indian major carp, Cirrhinus mrigala (Hamilton, 1822).</title>
        <authorList>
            <person name="Mohindra V."/>
            <person name="Chowdhury L.M."/>
            <person name="Lal K."/>
            <person name="Jena J.K."/>
        </authorList>
    </citation>
    <scope>NUCLEOTIDE SEQUENCE [LARGE SCALE GENOMIC DNA]</scope>
    <source>
        <strain evidence="1">CM1030</strain>
        <tissue evidence="1">Blood</tissue>
    </source>
</reference>
<feature type="non-terminal residue" evidence="1">
    <location>
        <position position="1"/>
    </location>
</feature>
<evidence type="ECO:0000313" key="2">
    <source>
        <dbReference type="Proteomes" id="UP001529510"/>
    </source>
</evidence>
<name>A0ABD0Q694_CIRMR</name>
<comment type="caution">
    <text evidence="1">The sequence shown here is derived from an EMBL/GenBank/DDBJ whole genome shotgun (WGS) entry which is preliminary data.</text>
</comment>
<dbReference type="Proteomes" id="UP001529510">
    <property type="component" value="Unassembled WGS sequence"/>
</dbReference>
<dbReference type="EMBL" id="JAMKFB020000011">
    <property type="protein sequence ID" value="KAL0181646.1"/>
    <property type="molecule type" value="Genomic_DNA"/>
</dbReference>
<keyword evidence="2" id="KW-1185">Reference proteome</keyword>
<organism evidence="1 2">
    <name type="scientific">Cirrhinus mrigala</name>
    <name type="common">Mrigala</name>
    <dbReference type="NCBI Taxonomy" id="683832"/>
    <lineage>
        <taxon>Eukaryota</taxon>
        <taxon>Metazoa</taxon>
        <taxon>Chordata</taxon>
        <taxon>Craniata</taxon>
        <taxon>Vertebrata</taxon>
        <taxon>Euteleostomi</taxon>
        <taxon>Actinopterygii</taxon>
        <taxon>Neopterygii</taxon>
        <taxon>Teleostei</taxon>
        <taxon>Ostariophysi</taxon>
        <taxon>Cypriniformes</taxon>
        <taxon>Cyprinidae</taxon>
        <taxon>Labeoninae</taxon>
        <taxon>Labeonini</taxon>
        <taxon>Cirrhinus</taxon>
    </lineage>
</organism>
<feature type="non-terminal residue" evidence="1">
    <location>
        <position position="98"/>
    </location>
</feature>
<dbReference type="InterPro" id="IPR015819">
    <property type="entry name" value="Lipid_transp_b-sht_shell"/>
</dbReference>
<protein>
    <submittedName>
        <fullName evidence="1">Uncharacterized protein</fullName>
    </submittedName>
</protein>
<dbReference type="AlphaFoldDB" id="A0ABD0Q694"/>
<sequence length="98" mass="11263">SNVFAVLRNIEDLISFKITPMMPETEGSQQSLPLARILPTSRDDQAEDSEVKFRQCAVAKTYGTAVCIEAEAKRAHYLHEYPLYYFLGRTRFSYQLEP</sequence>
<proteinExistence type="predicted"/>
<dbReference type="SUPFAM" id="SSF56968">
    <property type="entry name" value="Lipovitellin-phosvitin complex, beta-sheet shell regions"/>
    <property type="match status" value="1"/>
</dbReference>
<gene>
    <name evidence="1" type="ORF">M9458_024052</name>
</gene>
<accession>A0ABD0Q694</accession>
<evidence type="ECO:0000313" key="1">
    <source>
        <dbReference type="EMBL" id="KAL0181646.1"/>
    </source>
</evidence>
<dbReference type="Gene3D" id="2.20.80.10">
    <property type="entry name" value="Lipovitellin-phosvitin complex, chain A, domain 4"/>
    <property type="match status" value="1"/>
</dbReference>